<feature type="transmembrane region" description="Helical" evidence="8">
    <location>
        <begin position="694"/>
        <end position="715"/>
    </location>
</feature>
<feature type="transmembrane region" description="Helical" evidence="8">
    <location>
        <begin position="467"/>
        <end position="486"/>
    </location>
</feature>
<feature type="transmembrane region" description="Helical" evidence="8">
    <location>
        <begin position="1419"/>
        <end position="1441"/>
    </location>
</feature>
<feature type="transmembrane region" description="Helical" evidence="8">
    <location>
        <begin position="1221"/>
        <end position="1239"/>
    </location>
</feature>
<dbReference type="GO" id="GO:0043190">
    <property type="term" value="C:ATP-binding cassette (ABC) transporter complex"/>
    <property type="evidence" value="ECO:0007669"/>
    <property type="project" value="InterPro"/>
</dbReference>
<keyword evidence="2" id="KW-0645">Protease</keyword>
<evidence type="ECO:0000313" key="10">
    <source>
        <dbReference type="EMBL" id="GBG33751.1"/>
    </source>
</evidence>
<feature type="transmembrane region" description="Helical" evidence="8">
    <location>
        <begin position="1324"/>
        <end position="1346"/>
    </location>
</feature>
<dbReference type="EMBL" id="BEYU01000168">
    <property type="protein sequence ID" value="GBG33751.1"/>
    <property type="molecule type" value="Genomic_DNA"/>
</dbReference>
<dbReference type="PROSITE" id="PS50203">
    <property type="entry name" value="CALPAIN_CAT"/>
    <property type="match status" value="1"/>
</dbReference>
<comment type="caution">
    <text evidence="10">The sequence shown here is derived from an EMBL/GenBank/DDBJ whole genome shotgun (WGS) entry which is preliminary data.</text>
</comment>
<evidence type="ECO:0000256" key="3">
    <source>
        <dbReference type="ARBA" id="ARBA00022801"/>
    </source>
</evidence>
<sequence length="2662" mass="297385">PSMESRFRCEPDEDGSYPCSVRLAVSDWIGSFINVYVAKIFIEEFLGYPVEITADSSDYTGTVKESDTYASNGTLIEPSGMRRMSSGEIDVILEYWPSGHRDNIREFVVEKSTIKLAGENGIEGRIGWFMPSFVGEDNDPALDYWRTLTDPTKASLFPHPAATAPCCRSDMDQGANAPCVPTESLGGTKVADGGMANATAECDVFSDTAWHEIPTTGGRFLGGKPTWTTHDDQIIRNLGLPLTLVLAVSESKIMEEIEKAHASRTPLLFYFWKPHGAFRMYDLDDFLLPLSSAECRSAQTSGDADCGYPIELLAKAYSVSLEQSKPDVAHFVESMVFNSTVQQEEIHYELLVNSSRTLNEAACEWVKINEQTWRAWTESVENQYEGQTWQEEILEPTVMACDCKPDGLRDVVAVYDTSAYAEDGSVIIEVDPSPCSEARNVSLYKTRWSTMLLETEDIWEVTNATGLVAAIIVTLVLYIIIMIIMAKTRFRWWMLPPVITARRKWLMPWIDVRDRGASSLRTLHYSIIAWKGVVKALLAALAVSVALMLYYSSSDSVWGNFRQKPLALVSLGLYLLTVIALVLFWKTNLWNISMQIRVLSFVPLSLNLMDTKGHSWWAPQEAREKVLRQVLAILISLGLIFVTITNLFLIPFGECEGEDIAWMFSECNKTWTSHTRAAHDNYMQDATWHVGSNWIFILFNSIFVIMTAFLIDLYVHAGVDLVVEVQTRVAQSLMRYGVNAHQIAMAATETDDATGSLASARDIDTQLNERAPTAQERVDVLMNMDSPREDSLVRASSSLNNDDEDRTSDAEDRKGGTHSNDNDGNASPHIKKADWDALPGINAPIRVPLSSPDGRELIDKELARAYKILKNFVWKQMGDMPGLQRGDAAVTIEGIARQESLHRSVDKSRPPARVIRAAKPFSEQNYMDKLLHAYMGILRAGMMISYGASVTVLLMHAVLHLVLTQRTVAFFQAVGILMTDSILLLRFAESTKMRTKVQASSRYARISRAKPWHIATISLLSRIVLVSVPSDAWFIGQACLYTIASIYLGRGLASEYMSKKSTGGTGRRTVLRAVRRVRGVGSLFRVLWLSSIVFLREILFAVFLVYFGGLTWLLSSPTLDNAMRLGVQENNGGYVTIWILEDAVPQYKIGVLALLIVCNFCAGFLAWHYWLRIRGKRPLHVLSNLRLATQVLLTFSGVLALAIYSAYFISYDMFAKSEKFSIFGTVATMLPVTFVAVYVHEIWVRDDFRYWHPLPKRVILPASAEPYDEHTIKLRNYAAKVKAARQLIWRRNAVVVAGSLFVISGFAAWGASLAYEIEDLDTEFAILFPCATFALLCGVLGAKLWFNTLQVSSGLVFFFALLVSTMLASYVVGLEEVITSRGTAYNDFLDVIGFFLLLVPVFITGVGSMLVFRDEHFKLNWFVVAAATSCLLILLGLGSWFAIRFSAFAAIFYYLCLVIVFVLACIWLWWHSSRIDSDKSLRPTRRWLWVVVVFVIVLCALGAWDLGTQQSVIIADVSDPLYGVSYFLVAYALAFVFTTVFILSINRDLVRKSTRLSPAPSLLGLPAIAFKVENRGGELYKYNSPVLWVIGVLFSLQLLGFSITWTVQPNAGISMTSVAICLLEIYALHMSVERSLHFRSNLLEIDDVSELDTIFERILRESVDRCLQISQQAMMASWLQIRRPRLDETNEGEGASPRKGAEGAQQKGTSSLNRPQGETDDQSAGEVRADDNNDIGEEQHFDEVDADADADASAEENEDEEQDEEQEGEETIISNAKALVEYYDSVAECDAEYERFLHDGCKYDALFNVLFWMRTTQVVLEQRATCKRVVWTPLTSTHGGDSVSTGSGSSGRGALQIRHSNSHASPEDAGILDDTRKVIPPSALGSHSHAERVPYMGNSTPYRLPSLEVNITNISSSQEHISCDASVPSAPASLAKSTDQSTATQAPSTSSNSPATSLSTLKNLKFWKGGRGPLRAASRRSSSTVARTAADLRNAGRLRLAQTYSRGGLRTNSELNVLSHEWKHLDDDMVWTQLQSIVQHSGRWSDPEFPATNASLFLDWNDEDYEEYLDDLDEDDIRGAVWCRPSEFLPNEVARVMNLSLCVKPSENVYDPTEVLQGGTGDCWLLSAMSVVALFPRLLDDVVVTKHVAEKGIYHVRLFLDGKWENILIDDRFPCSLEQSLEFDPNDESKSLRLSDRPPDIVLKRPHDDYDPNEVRRLPLPQYCRSRTGNVLWPMLIEKAYAKRFGSYEALNGGHVHSALVDLTGGLSQVFALHEDVEVVMSGALWDKLLEFKSRGALLAAGSPAPPMGDSNQFADGQLATDRNGIVHGHAYSIVDVMDESDYNGKHKLLRLRDPWGISRWNGPWSRKDRKRWTRRMQRRLKYEVDAASRVDGLREILTQMESEDDANEDPLGSLPTGFESDNTSRPFGSPEEGDFWISLEDFVARFQWLYVCQIFDKEKWVHRSISDEWKGFTAGGPPNQPGAYYNPQYGFRLQESAARKLAPHRALGCGSGKLETVTVFFSISNLQESQSSHYRSSGPLGETDSGGFSGEPTGIDPFGQYEDAARESGRIYPFMSLLLLNIDGKRLNGELAANSVVASTGKYKDSRDLSFETKLPCTSDITYTIFPSLFPRGKEGAFRINIYCETGFELFRLPMDESAIA</sequence>
<evidence type="ECO:0000259" key="9">
    <source>
        <dbReference type="PROSITE" id="PS50203"/>
    </source>
</evidence>
<dbReference type="PROSITE" id="PS00139">
    <property type="entry name" value="THIOL_PROTEASE_CYS"/>
    <property type="match status" value="1"/>
</dbReference>
<feature type="transmembrane region" description="Helical" evidence="8">
    <location>
        <begin position="1034"/>
        <end position="1053"/>
    </location>
</feature>
<dbReference type="InterPro" id="IPR038765">
    <property type="entry name" value="Papain-like_cys_pep_sf"/>
</dbReference>
<dbReference type="GO" id="GO:0022857">
    <property type="term" value="F:transmembrane transporter activity"/>
    <property type="evidence" value="ECO:0007669"/>
    <property type="project" value="InterPro"/>
</dbReference>
<dbReference type="PANTHER" id="PTHR10183">
    <property type="entry name" value="CALPAIN"/>
    <property type="match status" value="1"/>
</dbReference>
<feature type="transmembrane region" description="Helical" evidence="8">
    <location>
        <begin position="1149"/>
        <end position="1170"/>
    </location>
</feature>
<name>A0A2R5GZ48_9STRA</name>
<dbReference type="GO" id="GO:0004198">
    <property type="term" value="F:calcium-dependent cysteine-type endopeptidase activity"/>
    <property type="evidence" value="ECO:0007669"/>
    <property type="project" value="InterPro"/>
</dbReference>
<feature type="region of interest" description="Disordered" evidence="7">
    <location>
        <begin position="1922"/>
        <end position="1957"/>
    </location>
</feature>
<feature type="transmembrane region" description="Helical" evidence="8">
    <location>
        <begin position="1353"/>
        <end position="1372"/>
    </location>
</feature>
<feature type="transmembrane region" description="Helical" evidence="8">
    <location>
        <begin position="1585"/>
        <end position="1605"/>
    </location>
</feature>
<evidence type="ECO:0000256" key="2">
    <source>
        <dbReference type="ARBA" id="ARBA00022670"/>
    </source>
</evidence>
<comment type="caution">
    <text evidence="6">Lacks conserved residue(s) required for the propagation of feature annotation.</text>
</comment>
<dbReference type="InterPro" id="IPR036213">
    <property type="entry name" value="Calpain_III_sf"/>
</dbReference>
<dbReference type="Pfam" id="PF04069">
    <property type="entry name" value="OpuAC"/>
    <property type="match status" value="1"/>
</dbReference>
<dbReference type="Proteomes" id="UP000241890">
    <property type="component" value="Unassembled WGS sequence"/>
</dbReference>
<feature type="transmembrane region" description="Helical" evidence="8">
    <location>
        <begin position="1292"/>
        <end position="1312"/>
    </location>
</feature>
<feature type="non-terminal residue" evidence="10">
    <location>
        <position position="1"/>
    </location>
</feature>
<dbReference type="Gene3D" id="2.60.120.380">
    <property type="match status" value="1"/>
</dbReference>
<dbReference type="SUPFAM" id="SSF53850">
    <property type="entry name" value="Periplasmic binding protein-like II"/>
    <property type="match status" value="2"/>
</dbReference>
<dbReference type="InterPro" id="IPR001300">
    <property type="entry name" value="Peptidase_C2_calpain_cat"/>
</dbReference>
<keyword evidence="3" id="KW-0378">Hydrolase</keyword>
<dbReference type="SMART" id="SM00230">
    <property type="entry name" value="CysPc"/>
    <property type="match status" value="1"/>
</dbReference>
<feature type="compositionally biased region" description="Low complexity" evidence="7">
    <location>
        <begin position="1937"/>
        <end position="1957"/>
    </location>
</feature>
<comment type="similarity">
    <text evidence="1">Belongs to the peptidase C2 family.</text>
</comment>
<feature type="compositionally biased region" description="Polar residues" evidence="7">
    <location>
        <begin position="1706"/>
        <end position="1716"/>
    </location>
</feature>
<evidence type="ECO:0000256" key="5">
    <source>
        <dbReference type="PIRSR" id="PIRSR622684-1"/>
    </source>
</evidence>
<feature type="active site" evidence="5">
    <location>
        <position position="2330"/>
    </location>
</feature>
<dbReference type="OrthoDB" id="2150267at2759"/>
<feature type="region of interest" description="Disordered" evidence="7">
    <location>
        <begin position="1837"/>
        <end position="1873"/>
    </location>
</feature>
<feature type="region of interest" description="Disordered" evidence="7">
    <location>
        <begin position="2532"/>
        <end position="2553"/>
    </location>
</feature>
<evidence type="ECO:0000256" key="8">
    <source>
        <dbReference type="SAM" id="Phobius"/>
    </source>
</evidence>
<feature type="compositionally biased region" description="Acidic residues" evidence="7">
    <location>
        <begin position="1744"/>
        <end position="1770"/>
    </location>
</feature>
<feature type="transmembrane region" description="Helical" evidence="8">
    <location>
        <begin position="1009"/>
        <end position="1028"/>
    </location>
</feature>
<keyword evidence="4" id="KW-0788">Thiol protease</keyword>
<accession>A0A2R5GZ48</accession>
<keyword evidence="8" id="KW-1133">Transmembrane helix</keyword>
<feature type="region of interest" description="Disordered" evidence="7">
    <location>
        <begin position="2403"/>
        <end position="2428"/>
    </location>
</feature>
<feature type="transmembrane region" description="Helical" evidence="8">
    <location>
        <begin position="1392"/>
        <end position="1412"/>
    </location>
</feature>
<feature type="region of interest" description="Disordered" evidence="7">
    <location>
        <begin position="1688"/>
        <end position="1770"/>
    </location>
</feature>
<dbReference type="Gene3D" id="3.90.70.10">
    <property type="entry name" value="Cysteine proteinases"/>
    <property type="match status" value="1"/>
</dbReference>
<dbReference type="InterPro" id="IPR007210">
    <property type="entry name" value="ABC_Gly_betaine_transp_sub-bd"/>
</dbReference>
<feature type="transmembrane region" description="Helical" evidence="8">
    <location>
        <begin position="1524"/>
        <end position="1545"/>
    </location>
</feature>
<evidence type="ECO:0000256" key="4">
    <source>
        <dbReference type="ARBA" id="ARBA00022807"/>
    </source>
</evidence>
<keyword evidence="8" id="KW-0812">Transmembrane</keyword>
<feature type="transmembrane region" description="Helical" evidence="8">
    <location>
        <begin position="630"/>
        <end position="653"/>
    </location>
</feature>
<feature type="transmembrane region" description="Helical" evidence="8">
    <location>
        <begin position="969"/>
        <end position="988"/>
    </location>
</feature>
<feature type="transmembrane region" description="Helical" evidence="8">
    <location>
        <begin position="1086"/>
        <end position="1114"/>
    </location>
</feature>
<dbReference type="SUPFAM" id="SSF54001">
    <property type="entry name" value="Cysteine proteinases"/>
    <property type="match status" value="1"/>
</dbReference>
<dbReference type="PANTHER" id="PTHR10183:SF379">
    <property type="entry name" value="CALPAIN-5"/>
    <property type="match status" value="1"/>
</dbReference>
<keyword evidence="11" id="KW-1185">Reference proteome</keyword>
<evidence type="ECO:0000313" key="11">
    <source>
        <dbReference type="Proteomes" id="UP000241890"/>
    </source>
</evidence>
<feature type="compositionally biased region" description="Low complexity" evidence="7">
    <location>
        <begin position="1837"/>
        <end position="1847"/>
    </location>
</feature>
<feature type="transmembrane region" description="Helical" evidence="8">
    <location>
        <begin position="533"/>
        <end position="553"/>
    </location>
</feature>
<dbReference type="Gene3D" id="3.40.190.10">
    <property type="entry name" value="Periplasmic binding protein-like II"/>
    <property type="match status" value="1"/>
</dbReference>
<dbReference type="Pfam" id="PF00648">
    <property type="entry name" value="Peptidase_C2"/>
    <property type="match status" value="2"/>
</dbReference>
<keyword evidence="8" id="KW-0472">Membrane</keyword>
<feature type="transmembrane region" description="Helical" evidence="8">
    <location>
        <begin position="565"/>
        <end position="585"/>
    </location>
</feature>
<feature type="active site" evidence="5">
    <location>
        <position position="2123"/>
    </location>
</feature>
<dbReference type="SUPFAM" id="SSF49758">
    <property type="entry name" value="Calpain large subunit, middle domain (domain III)"/>
    <property type="match status" value="2"/>
</dbReference>
<dbReference type="CDD" id="cd00044">
    <property type="entry name" value="CysPc"/>
    <property type="match status" value="1"/>
</dbReference>
<feature type="region of interest" description="Disordered" evidence="7">
    <location>
        <begin position="791"/>
        <end position="832"/>
    </location>
</feature>
<proteinExistence type="inferred from homology"/>
<feature type="compositionally biased region" description="Basic and acidic residues" evidence="7">
    <location>
        <begin position="1727"/>
        <end position="1743"/>
    </location>
</feature>
<feature type="transmembrane region" description="Helical" evidence="8">
    <location>
        <begin position="1486"/>
        <end position="1504"/>
    </location>
</feature>
<feature type="transmembrane region" description="Helical" evidence="8">
    <location>
        <begin position="1191"/>
        <end position="1209"/>
    </location>
</feature>
<organism evidence="10 11">
    <name type="scientific">Hondaea fermentalgiana</name>
    <dbReference type="NCBI Taxonomy" id="2315210"/>
    <lineage>
        <taxon>Eukaryota</taxon>
        <taxon>Sar</taxon>
        <taxon>Stramenopiles</taxon>
        <taxon>Bigyra</taxon>
        <taxon>Labyrinthulomycetes</taxon>
        <taxon>Thraustochytrida</taxon>
        <taxon>Thraustochytriidae</taxon>
        <taxon>Hondaea</taxon>
    </lineage>
</organism>
<reference evidence="10 11" key="1">
    <citation type="submission" date="2017-12" db="EMBL/GenBank/DDBJ databases">
        <title>Sequencing, de novo assembly and annotation of complete genome of a new Thraustochytrid species, strain FCC1311.</title>
        <authorList>
            <person name="Sedici K."/>
            <person name="Godart F."/>
            <person name="Aiese Cigliano R."/>
            <person name="Sanseverino W."/>
            <person name="Barakat M."/>
            <person name="Ortet P."/>
            <person name="Marechal E."/>
            <person name="Cagnac O."/>
            <person name="Amato A."/>
        </authorList>
    </citation>
    <scope>NUCLEOTIDE SEQUENCE [LARGE SCALE GENOMIC DNA]</scope>
</reference>
<evidence type="ECO:0000256" key="7">
    <source>
        <dbReference type="SAM" id="MobiDB-lite"/>
    </source>
</evidence>
<feature type="transmembrane region" description="Helical" evidence="8">
    <location>
        <begin position="937"/>
        <end position="963"/>
    </location>
</feature>
<dbReference type="InterPro" id="IPR022684">
    <property type="entry name" value="Calpain_cysteine_protease"/>
</dbReference>
<gene>
    <name evidence="10" type="ORF">FCC1311_099742</name>
</gene>
<dbReference type="Gene3D" id="3.40.190.100">
    <property type="entry name" value="Glycine betaine-binding periplasmic protein, domain 2"/>
    <property type="match status" value="1"/>
</dbReference>
<feature type="domain" description="Calpain catalytic" evidence="9">
    <location>
        <begin position="2043"/>
        <end position="2456"/>
    </location>
</feature>
<dbReference type="GO" id="GO:0006508">
    <property type="term" value="P:proteolysis"/>
    <property type="evidence" value="ECO:0007669"/>
    <property type="project" value="UniProtKB-KW"/>
</dbReference>
<dbReference type="InParanoid" id="A0A2R5GZ48"/>
<feature type="region of interest" description="Disordered" evidence="7">
    <location>
        <begin position="1878"/>
        <end position="1897"/>
    </location>
</feature>
<dbReference type="InterPro" id="IPR000169">
    <property type="entry name" value="Pept_cys_AS"/>
</dbReference>
<protein>
    <submittedName>
        <fullName evidence="10">Calpain-like protein</fullName>
    </submittedName>
</protein>
<evidence type="ECO:0000256" key="1">
    <source>
        <dbReference type="ARBA" id="ARBA00007623"/>
    </source>
</evidence>
<evidence type="ECO:0000256" key="6">
    <source>
        <dbReference type="PROSITE-ProRule" id="PRU00239"/>
    </source>
</evidence>
<feature type="transmembrane region" description="Helical" evidence="8">
    <location>
        <begin position="1447"/>
        <end position="1470"/>
    </location>
</feature>